<dbReference type="GeneID" id="63785937"/>
<gene>
    <name evidence="2" type="ORF">BCR37DRAFT_379773</name>
</gene>
<organism evidence="2 3">
    <name type="scientific">Protomyces lactucae-debilis</name>
    <dbReference type="NCBI Taxonomy" id="2754530"/>
    <lineage>
        <taxon>Eukaryota</taxon>
        <taxon>Fungi</taxon>
        <taxon>Dikarya</taxon>
        <taxon>Ascomycota</taxon>
        <taxon>Taphrinomycotina</taxon>
        <taxon>Taphrinomycetes</taxon>
        <taxon>Taphrinales</taxon>
        <taxon>Protomycetaceae</taxon>
        <taxon>Protomyces</taxon>
    </lineage>
</organism>
<reference evidence="2 3" key="1">
    <citation type="submission" date="2016-07" db="EMBL/GenBank/DDBJ databases">
        <title>Pervasive Adenine N6-methylation of Active Genes in Fungi.</title>
        <authorList>
            <consortium name="DOE Joint Genome Institute"/>
            <person name="Mondo S.J."/>
            <person name="Dannebaum R.O."/>
            <person name="Kuo R.C."/>
            <person name="Labutti K."/>
            <person name="Haridas S."/>
            <person name="Kuo A."/>
            <person name="Salamov A."/>
            <person name="Ahrendt S.R."/>
            <person name="Lipzen A."/>
            <person name="Sullivan W."/>
            <person name="Andreopoulos W.B."/>
            <person name="Clum A."/>
            <person name="Lindquist E."/>
            <person name="Daum C."/>
            <person name="Ramamoorthy G.K."/>
            <person name="Gryganskyi A."/>
            <person name="Culley D."/>
            <person name="Magnuson J.K."/>
            <person name="James T.Y."/>
            <person name="O'Malley M.A."/>
            <person name="Stajich J.E."/>
            <person name="Spatafora J.W."/>
            <person name="Visel A."/>
            <person name="Grigoriev I.V."/>
        </authorList>
    </citation>
    <scope>NUCLEOTIDE SEQUENCE [LARGE SCALE GENOMIC DNA]</scope>
    <source>
        <strain evidence="2 3">12-1054</strain>
    </source>
</reference>
<dbReference type="EMBL" id="MCFI01000010">
    <property type="protein sequence ID" value="ORY81878.1"/>
    <property type="molecule type" value="Genomic_DNA"/>
</dbReference>
<evidence type="ECO:0000313" key="2">
    <source>
        <dbReference type="EMBL" id="ORY81878.1"/>
    </source>
</evidence>
<proteinExistence type="predicted"/>
<sequence>MASLPRPCPRRRAVTNLDATAAIDSSTTHNAQTISCQARTRFTHVYGAVCLSSNRAQGPLFWPAFSGATPAYTVIVLALNLADRSAARAPSRAQKNNTWKAAHMGRALTFRSQIVSLRLSERTQDYRSVVMRKFRVSASPSSRQKA</sequence>
<evidence type="ECO:0000256" key="1">
    <source>
        <dbReference type="SAM" id="Phobius"/>
    </source>
</evidence>
<keyword evidence="3" id="KW-1185">Reference proteome</keyword>
<dbReference type="AlphaFoldDB" id="A0A1Y2FD81"/>
<name>A0A1Y2FD81_PROLT</name>
<evidence type="ECO:0000313" key="3">
    <source>
        <dbReference type="Proteomes" id="UP000193685"/>
    </source>
</evidence>
<keyword evidence="1" id="KW-0472">Membrane</keyword>
<dbReference type="RefSeq" id="XP_040725012.1">
    <property type="nucleotide sequence ID" value="XM_040869338.1"/>
</dbReference>
<dbReference type="Proteomes" id="UP000193685">
    <property type="component" value="Unassembled WGS sequence"/>
</dbReference>
<keyword evidence="1" id="KW-1133">Transmembrane helix</keyword>
<feature type="transmembrane region" description="Helical" evidence="1">
    <location>
        <begin position="61"/>
        <end position="82"/>
    </location>
</feature>
<keyword evidence="1" id="KW-0812">Transmembrane</keyword>
<accession>A0A1Y2FD81</accession>
<comment type="caution">
    <text evidence="2">The sequence shown here is derived from an EMBL/GenBank/DDBJ whole genome shotgun (WGS) entry which is preliminary data.</text>
</comment>
<protein>
    <submittedName>
        <fullName evidence="2">Uncharacterized protein</fullName>
    </submittedName>
</protein>